<accession>A0A0R3JQP7</accession>
<organism evidence="1 2">
    <name type="scientific">Caloramator mitchellensis</name>
    <dbReference type="NCBI Taxonomy" id="908809"/>
    <lineage>
        <taxon>Bacteria</taxon>
        <taxon>Bacillati</taxon>
        <taxon>Bacillota</taxon>
        <taxon>Clostridia</taxon>
        <taxon>Eubacteriales</taxon>
        <taxon>Clostridiaceae</taxon>
        <taxon>Caloramator</taxon>
    </lineage>
</organism>
<reference evidence="1 2" key="1">
    <citation type="submission" date="2015-09" db="EMBL/GenBank/DDBJ databases">
        <title>Draft genome sequence of a Caloramator mitchellensis, a moderate thermophile from the Great Artesian Basin of Australia.</title>
        <authorList>
            <person name="Patel B.K."/>
        </authorList>
    </citation>
    <scope>NUCLEOTIDE SEQUENCE [LARGE SCALE GENOMIC DNA]</scope>
    <source>
        <strain evidence="1 2">VF08</strain>
    </source>
</reference>
<proteinExistence type="predicted"/>
<dbReference type="AlphaFoldDB" id="A0A0R3JQP7"/>
<evidence type="ECO:0008006" key="3">
    <source>
        <dbReference type="Google" id="ProtNLM"/>
    </source>
</evidence>
<evidence type="ECO:0000313" key="1">
    <source>
        <dbReference type="EMBL" id="KRQ85761.1"/>
    </source>
</evidence>
<sequence>MQKGKIEGKREVAERMLRKGLDVSTVAELSDLSIEEVENIKKNLIH</sequence>
<protein>
    <recommendedName>
        <fullName evidence="3">Transposase</fullName>
    </recommendedName>
</protein>
<keyword evidence="2" id="KW-1185">Reference proteome</keyword>
<comment type="caution">
    <text evidence="1">The sequence shown here is derived from an EMBL/GenBank/DDBJ whole genome shotgun (WGS) entry which is preliminary data.</text>
</comment>
<gene>
    <name evidence="1" type="ORF">ABG79_02468</name>
</gene>
<dbReference type="Proteomes" id="UP000052015">
    <property type="component" value="Unassembled WGS sequence"/>
</dbReference>
<name>A0A0R3JQP7_CALMK</name>
<evidence type="ECO:0000313" key="2">
    <source>
        <dbReference type="Proteomes" id="UP000052015"/>
    </source>
</evidence>
<dbReference type="EMBL" id="LKHP01000053">
    <property type="protein sequence ID" value="KRQ85761.1"/>
    <property type="molecule type" value="Genomic_DNA"/>
</dbReference>